<evidence type="ECO:0000256" key="1">
    <source>
        <dbReference type="SAM" id="Phobius"/>
    </source>
</evidence>
<keyword evidence="1" id="KW-0812">Transmembrane</keyword>
<evidence type="ECO:0000259" key="2">
    <source>
        <dbReference type="Pfam" id="PF07811"/>
    </source>
</evidence>
<organism evidence="3 4">
    <name type="scientific">Oceanobacillus profundus</name>
    <dbReference type="NCBI Taxonomy" id="372463"/>
    <lineage>
        <taxon>Bacteria</taxon>
        <taxon>Bacillati</taxon>
        <taxon>Bacillota</taxon>
        <taxon>Bacilli</taxon>
        <taxon>Bacillales</taxon>
        <taxon>Bacillaceae</taxon>
        <taxon>Oceanobacillus</taxon>
    </lineage>
</organism>
<keyword evidence="1" id="KW-0472">Membrane</keyword>
<proteinExistence type="predicted"/>
<reference evidence="3 4" key="1">
    <citation type="journal article" date="2007" name="Int. J. Syst. Evol. Microbiol.">
        <title>Oceanobacillus profundus sp. nov., isolated from a deep-sea sediment core.</title>
        <authorList>
            <person name="Kim Y.G."/>
            <person name="Choi D.H."/>
            <person name="Hyun S."/>
            <person name="Cho B.C."/>
        </authorList>
    </citation>
    <scope>NUCLEOTIDE SEQUENCE [LARGE SCALE GENOMIC DNA]</scope>
    <source>
        <strain evidence="3 4">DSM 18246</strain>
    </source>
</reference>
<evidence type="ECO:0000313" key="3">
    <source>
        <dbReference type="EMBL" id="RHW33094.1"/>
    </source>
</evidence>
<dbReference type="AlphaFoldDB" id="A0A417YJI1"/>
<sequence>MQFMKKYLKRIKKDEHGAFTIEASVIFPILLLLTLSFIFFALVIYQQSVLHYSANTVAERLAFVWDNSDKDIDTGEFDKYTTFPGGDGLYWRLTSDQYLSQFGIDIFSRGNATVQIGSGGGGSLPQQKLGRATTDILPPGATGEVQYNNGLAGSEIVVKLRSPLNLPSSLSSLFGINEIEAEASHVVTEPTEFIRTTDLVMYAVKSIADYSGYITKFISGN</sequence>
<gene>
    <name evidence="3" type="ORF">D1B32_08600</name>
</gene>
<protein>
    <submittedName>
        <fullName evidence="3">Pilus assembly protein</fullName>
    </submittedName>
</protein>
<keyword evidence="1" id="KW-1133">Transmembrane helix</keyword>
<dbReference type="EMBL" id="QWEH01000004">
    <property type="protein sequence ID" value="RHW33094.1"/>
    <property type="molecule type" value="Genomic_DNA"/>
</dbReference>
<dbReference type="OrthoDB" id="2703555at2"/>
<feature type="domain" description="TadE-like" evidence="2">
    <location>
        <begin position="17"/>
        <end position="58"/>
    </location>
</feature>
<accession>A0A417YJI1</accession>
<name>A0A417YJI1_9BACI</name>
<keyword evidence="4" id="KW-1185">Reference proteome</keyword>
<dbReference type="RefSeq" id="WP_095307116.1">
    <property type="nucleotide sequence ID" value="NZ_JAMAWL010000001.1"/>
</dbReference>
<dbReference type="Pfam" id="PF07811">
    <property type="entry name" value="TadE"/>
    <property type="match status" value="1"/>
</dbReference>
<dbReference type="Proteomes" id="UP000285456">
    <property type="component" value="Unassembled WGS sequence"/>
</dbReference>
<evidence type="ECO:0000313" key="4">
    <source>
        <dbReference type="Proteomes" id="UP000285456"/>
    </source>
</evidence>
<comment type="caution">
    <text evidence="3">The sequence shown here is derived from an EMBL/GenBank/DDBJ whole genome shotgun (WGS) entry which is preliminary data.</text>
</comment>
<dbReference type="InterPro" id="IPR012495">
    <property type="entry name" value="TadE-like_dom"/>
</dbReference>
<feature type="transmembrane region" description="Helical" evidence="1">
    <location>
        <begin position="21"/>
        <end position="45"/>
    </location>
</feature>